<feature type="domain" description="Tudor" evidence="2">
    <location>
        <begin position="1"/>
        <end position="34"/>
    </location>
</feature>
<evidence type="ECO:0000313" key="3">
    <source>
        <dbReference type="EMBL" id="KAL0179333.1"/>
    </source>
</evidence>
<reference evidence="3 4" key="1">
    <citation type="submission" date="2024-05" db="EMBL/GenBank/DDBJ databases">
        <title>Genome sequencing and assembly of Indian major carp, Cirrhinus mrigala (Hamilton, 1822).</title>
        <authorList>
            <person name="Mohindra V."/>
            <person name="Chowdhury L.M."/>
            <person name="Lal K."/>
            <person name="Jena J.K."/>
        </authorList>
    </citation>
    <scope>NUCLEOTIDE SEQUENCE [LARGE SCALE GENOMIC DNA]</scope>
    <source>
        <strain evidence="3">CM1030</strain>
        <tissue evidence="3">Blood</tissue>
    </source>
</reference>
<feature type="compositionally biased region" description="Polar residues" evidence="1">
    <location>
        <begin position="132"/>
        <end position="147"/>
    </location>
</feature>
<evidence type="ECO:0000259" key="2">
    <source>
        <dbReference type="PROSITE" id="PS50304"/>
    </source>
</evidence>
<feature type="compositionally biased region" description="Basic and acidic residues" evidence="1">
    <location>
        <begin position="121"/>
        <end position="131"/>
    </location>
</feature>
<evidence type="ECO:0000313" key="4">
    <source>
        <dbReference type="Proteomes" id="UP001529510"/>
    </source>
</evidence>
<dbReference type="Pfam" id="PF00567">
    <property type="entry name" value="TUDOR"/>
    <property type="match status" value="1"/>
</dbReference>
<evidence type="ECO:0000256" key="1">
    <source>
        <dbReference type="SAM" id="MobiDB-lite"/>
    </source>
</evidence>
<protein>
    <recommendedName>
        <fullName evidence="2">Tudor domain-containing protein</fullName>
    </recommendedName>
</protein>
<dbReference type="SUPFAM" id="SSF63748">
    <property type="entry name" value="Tudor/PWWP/MBT"/>
    <property type="match status" value="1"/>
</dbReference>
<dbReference type="InterPro" id="IPR035437">
    <property type="entry name" value="SNase_OB-fold_sf"/>
</dbReference>
<dbReference type="InterPro" id="IPR002999">
    <property type="entry name" value="Tudor"/>
</dbReference>
<feature type="region of interest" description="Disordered" evidence="1">
    <location>
        <begin position="106"/>
        <end position="170"/>
    </location>
</feature>
<dbReference type="Gene3D" id="2.30.30.140">
    <property type="match status" value="1"/>
</dbReference>
<organism evidence="3 4">
    <name type="scientific">Cirrhinus mrigala</name>
    <name type="common">Mrigala</name>
    <dbReference type="NCBI Taxonomy" id="683832"/>
    <lineage>
        <taxon>Eukaryota</taxon>
        <taxon>Metazoa</taxon>
        <taxon>Chordata</taxon>
        <taxon>Craniata</taxon>
        <taxon>Vertebrata</taxon>
        <taxon>Euteleostomi</taxon>
        <taxon>Actinopterygii</taxon>
        <taxon>Neopterygii</taxon>
        <taxon>Teleostei</taxon>
        <taxon>Ostariophysi</taxon>
        <taxon>Cypriniformes</taxon>
        <taxon>Cyprinidae</taxon>
        <taxon>Labeoninae</taxon>
        <taxon>Labeonini</taxon>
        <taxon>Cirrhinus</taxon>
    </lineage>
</organism>
<name>A0ABD0PZ68_CIRMR</name>
<proteinExistence type="predicted"/>
<sequence>VTTKHAHVIYADYGNMETVPVSSILPITKELLQHPFQIVRCALAGKENFPTVWPTEVLELFGIQLSSGVLASLHGFDGTSNLLTLTQQSGQAERDINSIILGALQKGQSKAPNSKPPATVVEEKKDVEPRKTQTISSTKAADQPTSTDVEKSDFEDQAPPLSASYRVEEP</sequence>
<accession>A0ABD0PZ68</accession>
<dbReference type="Gene3D" id="2.40.50.90">
    <property type="match status" value="1"/>
</dbReference>
<feature type="non-terminal residue" evidence="3">
    <location>
        <position position="1"/>
    </location>
</feature>
<dbReference type="EMBL" id="JAMKFB020000012">
    <property type="protein sequence ID" value="KAL0179333.1"/>
    <property type="molecule type" value="Genomic_DNA"/>
</dbReference>
<dbReference type="PROSITE" id="PS50304">
    <property type="entry name" value="TUDOR"/>
    <property type="match status" value="1"/>
</dbReference>
<comment type="caution">
    <text evidence="3">The sequence shown here is derived from an EMBL/GenBank/DDBJ whole genome shotgun (WGS) entry which is preliminary data.</text>
</comment>
<dbReference type="AlphaFoldDB" id="A0ABD0PZ68"/>
<dbReference type="Proteomes" id="UP001529510">
    <property type="component" value="Unassembled WGS sequence"/>
</dbReference>
<keyword evidence="4" id="KW-1185">Reference proteome</keyword>
<gene>
    <name evidence="3" type="ORF">M9458_024775</name>
</gene>
<feature type="non-terminal residue" evidence="3">
    <location>
        <position position="170"/>
    </location>
</feature>